<evidence type="ECO:0000256" key="6">
    <source>
        <dbReference type="ARBA" id="ARBA00022793"/>
    </source>
</evidence>
<protein>
    <recommendedName>
        <fullName evidence="5 9">Alpha-acetolactate decarboxylase</fullName>
        <ecNumber evidence="4 9">4.1.1.5</ecNumber>
    </recommendedName>
</protein>
<feature type="signal peptide" evidence="10">
    <location>
        <begin position="1"/>
        <end position="26"/>
    </location>
</feature>
<keyword evidence="6 9" id="KW-0210">Decarboxylase</keyword>
<dbReference type="PANTHER" id="PTHR35524:SF1">
    <property type="entry name" value="ALPHA-ACETOLACTATE DECARBOXYLASE"/>
    <property type="match status" value="1"/>
</dbReference>
<evidence type="ECO:0000313" key="12">
    <source>
        <dbReference type="Proteomes" id="UP000077355"/>
    </source>
</evidence>
<feature type="chain" id="PRO_5007836352" description="Alpha-acetolactate decarboxylase" evidence="10">
    <location>
        <begin position="27"/>
        <end position="286"/>
    </location>
</feature>
<dbReference type="Proteomes" id="UP000077355">
    <property type="component" value="Unassembled WGS sequence"/>
</dbReference>
<comment type="catalytic activity">
    <reaction evidence="1 9">
        <text>(2S)-2-acetolactate + H(+) = (R)-acetoin + CO2</text>
        <dbReference type="Rhea" id="RHEA:21580"/>
        <dbReference type="ChEBI" id="CHEBI:15378"/>
        <dbReference type="ChEBI" id="CHEBI:15686"/>
        <dbReference type="ChEBI" id="CHEBI:16526"/>
        <dbReference type="ChEBI" id="CHEBI:58476"/>
        <dbReference type="EC" id="4.1.1.5"/>
    </reaction>
</comment>
<evidence type="ECO:0000313" key="11">
    <source>
        <dbReference type="EMBL" id="OAB41048.1"/>
    </source>
</evidence>
<keyword evidence="7 9" id="KW-0005">Acetoin biosynthesis</keyword>
<evidence type="ECO:0000256" key="8">
    <source>
        <dbReference type="ARBA" id="ARBA00023239"/>
    </source>
</evidence>
<dbReference type="Pfam" id="PF03306">
    <property type="entry name" value="AAL_decarboxy"/>
    <property type="match status" value="1"/>
</dbReference>
<reference evidence="11 12" key="1">
    <citation type="submission" date="2016-03" db="EMBL/GenBank/DDBJ databases">
        <title>Draft genome sequence of Paenibacillus antarcticus CECT 5836.</title>
        <authorList>
            <person name="Shin S.-K."/>
            <person name="Yi H."/>
        </authorList>
    </citation>
    <scope>NUCLEOTIDE SEQUENCE [LARGE SCALE GENOMIC DNA]</scope>
    <source>
        <strain evidence="11 12">CECT 5836</strain>
    </source>
</reference>
<comment type="pathway">
    <text evidence="2 9">Polyol metabolism; (R,R)-butane-2,3-diol biosynthesis; (R,R)-butane-2,3-diol from pyruvate: step 2/3.</text>
</comment>
<evidence type="ECO:0000256" key="4">
    <source>
        <dbReference type="ARBA" id="ARBA00013204"/>
    </source>
</evidence>
<evidence type="ECO:0000256" key="2">
    <source>
        <dbReference type="ARBA" id="ARBA00005170"/>
    </source>
</evidence>
<organism evidence="11 12">
    <name type="scientific">Paenibacillus antarcticus</name>
    <dbReference type="NCBI Taxonomy" id="253703"/>
    <lineage>
        <taxon>Bacteria</taxon>
        <taxon>Bacillati</taxon>
        <taxon>Bacillota</taxon>
        <taxon>Bacilli</taxon>
        <taxon>Bacillales</taxon>
        <taxon>Paenibacillaceae</taxon>
        <taxon>Paenibacillus</taxon>
    </lineage>
</organism>
<evidence type="ECO:0000256" key="9">
    <source>
        <dbReference type="PIRNR" id="PIRNR001332"/>
    </source>
</evidence>
<dbReference type="GO" id="GO:0045151">
    <property type="term" value="P:acetoin biosynthetic process"/>
    <property type="evidence" value="ECO:0007669"/>
    <property type="project" value="UniProtKB-UniRule"/>
</dbReference>
<dbReference type="Gene3D" id="3.30.1330.80">
    <property type="entry name" value="Hypothetical protein, similar to alpha- acetolactate decarboxylase, domain 2"/>
    <property type="match status" value="2"/>
</dbReference>
<dbReference type="AlphaFoldDB" id="A0A162K5I9"/>
<dbReference type="CDD" id="cd17299">
    <property type="entry name" value="acetolactate_decarboxylase"/>
    <property type="match status" value="1"/>
</dbReference>
<dbReference type="SUPFAM" id="SSF117856">
    <property type="entry name" value="AF0104/ALDC/Ptd012-like"/>
    <property type="match status" value="1"/>
</dbReference>
<name>A0A162K5I9_9BACL</name>
<evidence type="ECO:0000256" key="3">
    <source>
        <dbReference type="ARBA" id="ARBA00007106"/>
    </source>
</evidence>
<dbReference type="InterPro" id="IPR005128">
    <property type="entry name" value="Acetolactate_a_deCO2ase"/>
</dbReference>
<evidence type="ECO:0000256" key="1">
    <source>
        <dbReference type="ARBA" id="ARBA00001784"/>
    </source>
</evidence>
<dbReference type="GO" id="GO:0047605">
    <property type="term" value="F:acetolactate decarboxylase activity"/>
    <property type="evidence" value="ECO:0007669"/>
    <property type="project" value="UniProtKB-UniRule"/>
</dbReference>
<keyword evidence="12" id="KW-1185">Reference proteome</keyword>
<evidence type="ECO:0000256" key="10">
    <source>
        <dbReference type="SAM" id="SignalP"/>
    </source>
</evidence>
<comment type="caution">
    <text evidence="11">The sequence shown here is derived from an EMBL/GenBank/DDBJ whole genome shotgun (WGS) entry which is preliminary data.</text>
</comment>
<dbReference type="EC" id="4.1.1.5" evidence="4 9"/>
<dbReference type="UniPathway" id="UPA00626">
    <property type="reaction ID" value="UER00678"/>
</dbReference>
<gene>
    <name evidence="11" type="ORF">PBAT_20995</name>
</gene>
<accession>A0A162K5I9</accession>
<comment type="similarity">
    <text evidence="3 9">Belongs to the alpha-acetolactate decarboxylase family.</text>
</comment>
<proteinExistence type="inferred from homology"/>
<dbReference type="PIRSF" id="PIRSF001332">
    <property type="entry name" value="Acetolac_decarb"/>
    <property type="match status" value="1"/>
</dbReference>
<dbReference type="RefSeq" id="WP_068652599.1">
    <property type="nucleotide sequence ID" value="NZ_CP043611.1"/>
</dbReference>
<keyword evidence="10" id="KW-0732">Signal</keyword>
<keyword evidence="8 9" id="KW-0456">Lyase</keyword>
<dbReference type="EMBL" id="LVJI01000048">
    <property type="protein sequence ID" value="OAB41048.1"/>
    <property type="molecule type" value="Genomic_DNA"/>
</dbReference>
<evidence type="ECO:0000256" key="7">
    <source>
        <dbReference type="ARBA" id="ARBA00023061"/>
    </source>
</evidence>
<evidence type="ECO:0000256" key="5">
    <source>
        <dbReference type="ARBA" id="ARBA00020164"/>
    </source>
</evidence>
<dbReference type="NCBIfam" id="TIGR01252">
    <property type="entry name" value="acetolac_decarb"/>
    <property type="match status" value="1"/>
</dbReference>
<sequence length="286" mass="31790">MKKTVVASIASVVLLGSLGATVFAKANEVPKKVAPSTTIAPSKEVKSDKLFQYSTINALMSGQYDGDITLDEVKKFGDFGLGTLNGADGELTILDSKFYRFDNKGKMTQVPGASKTPFVVATNFNKDKTAYISSVKNTEDLTTKLLAQMDNKNNFYAFKMPVTLKYLKTRSEPKQEKPYRLLKDVLTEEQVEFEYKNVKGTFVGFYTPNYAATINVPGFHFHFVSDDKTLGGHILNLAFDEAIVQIDSISEFEVQLPQTKEFAEADLTKIQLQDILDVEGDTKKKN</sequence>
<dbReference type="PANTHER" id="PTHR35524">
    <property type="entry name" value="ALPHA-ACETOLACTATE DECARBOXYLASE"/>
    <property type="match status" value="1"/>
</dbReference>